<comment type="caution">
    <text evidence="1">The sequence shown here is derived from an EMBL/GenBank/DDBJ whole genome shotgun (WGS) entry which is preliminary data.</text>
</comment>
<keyword evidence="2" id="KW-1185">Reference proteome</keyword>
<evidence type="ECO:0000313" key="1">
    <source>
        <dbReference type="EMBL" id="MBC8754081.1"/>
    </source>
</evidence>
<dbReference type="RefSeq" id="WP_187561121.1">
    <property type="nucleotide sequence ID" value="NZ_JACGWS010000002.1"/>
</dbReference>
<protein>
    <recommendedName>
        <fullName evidence="3">Bacteriocin</fullName>
    </recommendedName>
</protein>
<dbReference type="EMBL" id="JACGWS010000002">
    <property type="protein sequence ID" value="MBC8754081.1"/>
    <property type="molecule type" value="Genomic_DNA"/>
</dbReference>
<evidence type="ECO:0008006" key="3">
    <source>
        <dbReference type="Google" id="ProtNLM"/>
    </source>
</evidence>
<reference evidence="1 2" key="1">
    <citation type="submission" date="2020-07" db="EMBL/GenBank/DDBJ databases">
        <title>Description of Kordia aestuariivivens sp. nov., isolated from a tidal flat.</title>
        <authorList>
            <person name="Park S."/>
            <person name="Yoon J.-H."/>
        </authorList>
    </citation>
    <scope>NUCLEOTIDE SEQUENCE [LARGE SCALE GENOMIC DNA]</scope>
    <source>
        <strain evidence="1 2">YSTF-M3</strain>
    </source>
</reference>
<accession>A0ABR7Q678</accession>
<dbReference type="Proteomes" id="UP000619238">
    <property type="component" value="Unassembled WGS sequence"/>
</dbReference>
<sequence>MKKKKLKTLRLNKSAISVFDSILGGRADCSDGGTCNDKPIEPANNSDIMDCYTQQDASWCWE</sequence>
<proteinExistence type="predicted"/>
<gene>
    <name evidence="1" type="ORF">H2O64_05325</name>
</gene>
<evidence type="ECO:0000313" key="2">
    <source>
        <dbReference type="Proteomes" id="UP000619238"/>
    </source>
</evidence>
<name>A0ABR7Q678_9FLAO</name>
<organism evidence="1 2">
    <name type="scientific">Kordia aestuariivivens</name>
    <dbReference type="NCBI Taxonomy" id="2759037"/>
    <lineage>
        <taxon>Bacteria</taxon>
        <taxon>Pseudomonadati</taxon>
        <taxon>Bacteroidota</taxon>
        <taxon>Flavobacteriia</taxon>
        <taxon>Flavobacteriales</taxon>
        <taxon>Flavobacteriaceae</taxon>
        <taxon>Kordia</taxon>
    </lineage>
</organism>